<dbReference type="PaxDb" id="3880-AES81538"/>
<accession>A0A072U6X2</accession>
<evidence type="ECO:0000313" key="2">
    <source>
        <dbReference type="EMBL" id="KEH25392.1"/>
    </source>
</evidence>
<organism evidence="2 4">
    <name type="scientific">Medicago truncatula</name>
    <name type="common">Barrel medic</name>
    <name type="synonym">Medicago tribuloides</name>
    <dbReference type="NCBI Taxonomy" id="3880"/>
    <lineage>
        <taxon>Eukaryota</taxon>
        <taxon>Viridiplantae</taxon>
        <taxon>Streptophyta</taxon>
        <taxon>Embryophyta</taxon>
        <taxon>Tracheophyta</taxon>
        <taxon>Spermatophyta</taxon>
        <taxon>Magnoliopsida</taxon>
        <taxon>eudicotyledons</taxon>
        <taxon>Gunneridae</taxon>
        <taxon>Pentapetalae</taxon>
        <taxon>rosids</taxon>
        <taxon>fabids</taxon>
        <taxon>Fabales</taxon>
        <taxon>Fabaceae</taxon>
        <taxon>Papilionoideae</taxon>
        <taxon>50 kb inversion clade</taxon>
        <taxon>NPAAA clade</taxon>
        <taxon>Hologalegina</taxon>
        <taxon>IRL clade</taxon>
        <taxon>Trifolieae</taxon>
        <taxon>Medicago</taxon>
    </lineage>
</organism>
<dbReference type="EnsemblPlants" id="KEH25392">
    <property type="protein sequence ID" value="KEH25392"/>
    <property type="gene ID" value="MTR_6g022250"/>
</dbReference>
<dbReference type="PANTHER" id="PTHR36617:SF5">
    <property type="entry name" value="OS05G0421675 PROTEIN"/>
    <property type="match status" value="1"/>
</dbReference>
<dbReference type="PANTHER" id="PTHR36617">
    <property type="entry name" value="PROTEIN, PUTATIVE-RELATED"/>
    <property type="match status" value="1"/>
</dbReference>
<evidence type="ECO:0000313" key="3">
    <source>
        <dbReference type="EnsemblPlants" id="KEH25392"/>
    </source>
</evidence>
<dbReference type="HOGENOM" id="CLU_934977_0_0_1"/>
<evidence type="ECO:0000256" key="1">
    <source>
        <dbReference type="SAM" id="Phobius"/>
    </source>
</evidence>
<name>A0A072U6X2_MEDTR</name>
<reference evidence="2 4" key="1">
    <citation type="journal article" date="2011" name="Nature">
        <title>The Medicago genome provides insight into the evolution of rhizobial symbioses.</title>
        <authorList>
            <person name="Young N.D."/>
            <person name="Debelle F."/>
            <person name="Oldroyd G.E."/>
            <person name="Geurts R."/>
            <person name="Cannon S.B."/>
            <person name="Udvardi M.K."/>
            <person name="Benedito V.A."/>
            <person name="Mayer K.F."/>
            <person name="Gouzy J."/>
            <person name="Schoof H."/>
            <person name="Van de Peer Y."/>
            <person name="Proost S."/>
            <person name="Cook D.R."/>
            <person name="Meyers B.C."/>
            <person name="Spannagl M."/>
            <person name="Cheung F."/>
            <person name="De Mita S."/>
            <person name="Krishnakumar V."/>
            <person name="Gundlach H."/>
            <person name="Zhou S."/>
            <person name="Mudge J."/>
            <person name="Bharti A.K."/>
            <person name="Murray J.D."/>
            <person name="Naoumkina M.A."/>
            <person name="Rosen B."/>
            <person name="Silverstein K.A."/>
            <person name="Tang H."/>
            <person name="Rombauts S."/>
            <person name="Zhao P.X."/>
            <person name="Zhou P."/>
            <person name="Barbe V."/>
            <person name="Bardou P."/>
            <person name="Bechner M."/>
            <person name="Bellec A."/>
            <person name="Berger A."/>
            <person name="Berges H."/>
            <person name="Bidwell S."/>
            <person name="Bisseling T."/>
            <person name="Choisne N."/>
            <person name="Couloux A."/>
            <person name="Denny R."/>
            <person name="Deshpande S."/>
            <person name="Dai X."/>
            <person name="Doyle J.J."/>
            <person name="Dudez A.M."/>
            <person name="Farmer A.D."/>
            <person name="Fouteau S."/>
            <person name="Franken C."/>
            <person name="Gibelin C."/>
            <person name="Gish J."/>
            <person name="Goldstein S."/>
            <person name="Gonzalez A.J."/>
            <person name="Green P.J."/>
            <person name="Hallab A."/>
            <person name="Hartog M."/>
            <person name="Hua A."/>
            <person name="Humphray S.J."/>
            <person name="Jeong D.H."/>
            <person name="Jing Y."/>
            <person name="Jocker A."/>
            <person name="Kenton S.M."/>
            <person name="Kim D.J."/>
            <person name="Klee K."/>
            <person name="Lai H."/>
            <person name="Lang C."/>
            <person name="Lin S."/>
            <person name="Macmil S.L."/>
            <person name="Magdelenat G."/>
            <person name="Matthews L."/>
            <person name="McCorrison J."/>
            <person name="Monaghan E.L."/>
            <person name="Mun J.H."/>
            <person name="Najar F.Z."/>
            <person name="Nicholson C."/>
            <person name="Noirot C."/>
            <person name="O'Bleness M."/>
            <person name="Paule C.R."/>
            <person name="Poulain J."/>
            <person name="Prion F."/>
            <person name="Qin B."/>
            <person name="Qu C."/>
            <person name="Retzel E.F."/>
            <person name="Riddle C."/>
            <person name="Sallet E."/>
            <person name="Samain S."/>
            <person name="Samson N."/>
            <person name="Sanders I."/>
            <person name="Saurat O."/>
            <person name="Scarpelli C."/>
            <person name="Schiex T."/>
            <person name="Segurens B."/>
            <person name="Severin A.J."/>
            <person name="Sherrier D.J."/>
            <person name="Shi R."/>
            <person name="Sims S."/>
            <person name="Singer S.R."/>
            <person name="Sinharoy S."/>
            <person name="Sterck L."/>
            <person name="Viollet A."/>
            <person name="Wang B.B."/>
            <person name="Wang K."/>
            <person name="Wang M."/>
            <person name="Wang X."/>
            <person name="Warfsmann J."/>
            <person name="Weissenbach J."/>
            <person name="White D.D."/>
            <person name="White J.D."/>
            <person name="Wiley G.B."/>
            <person name="Wincker P."/>
            <person name="Xing Y."/>
            <person name="Yang L."/>
            <person name="Yao Z."/>
            <person name="Ying F."/>
            <person name="Zhai J."/>
            <person name="Zhou L."/>
            <person name="Zuber A."/>
            <person name="Denarie J."/>
            <person name="Dixon R.A."/>
            <person name="May G.D."/>
            <person name="Schwartz D.C."/>
            <person name="Rogers J."/>
            <person name="Quetier F."/>
            <person name="Town C.D."/>
            <person name="Roe B.A."/>
        </authorList>
    </citation>
    <scope>NUCLEOTIDE SEQUENCE [LARGE SCALE GENOMIC DNA]</scope>
    <source>
        <strain evidence="2">A17</strain>
        <strain evidence="3 4">cv. Jemalong A17</strain>
    </source>
</reference>
<reference evidence="3" key="3">
    <citation type="submission" date="2015-04" db="UniProtKB">
        <authorList>
            <consortium name="EnsemblPlants"/>
        </authorList>
    </citation>
    <scope>IDENTIFICATION</scope>
    <source>
        <strain evidence="3">cv. Jemalong A17</strain>
    </source>
</reference>
<dbReference type="EMBL" id="CM001222">
    <property type="protein sequence ID" value="KEH25392.1"/>
    <property type="molecule type" value="Genomic_DNA"/>
</dbReference>
<dbReference type="Proteomes" id="UP000002051">
    <property type="component" value="Chromosome 6"/>
</dbReference>
<keyword evidence="1" id="KW-1133">Transmembrane helix</keyword>
<keyword evidence="1" id="KW-0472">Membrane</keyword>
<sequence length="298" mass="34088">MGGGLMGLSRGEPRWASIWWKGLIKLGDFGELNWFNSGLERQVGNGLNSSFWGDIWRGDSSFRSRYLRLYSISDQKEAKDKWRWKLDESGIFTVSSAYKRLEGIVLSEVGWSRGWRRKEFSRGCGRVRRLQSVGLEMDEELNEYTGLFIFRVVLEPSMVPKSATYPVVMVWRLGVLVFRQLCPAGAAAACLIRWSILSVAGLFLGFLEIFTIINKITTAQYFLSMRLHKDAQAHTQETSNAQALSKRLLMLKHKSKRLLIKQKYFPSDENLASDDPLLLMTSSLQKHSELQERFSSDA</sequence>
<evidence type="ECO:0000313" key="4">
    <source>
        <dbReference type="Proteomes" id="UP000002051"/>
    </source>
</evidence>
<gene>
    <name evidence="2" type="ordered locus">MTR_6g022250</name>
</gene>
<dbReference type="eggNOG" id="KOG4197">
    <property type="taxonomic scope" value="Eukaryota"/>
</dbReference>
<proteinExistence type="predicted"/>
<dbReference type="AlphaFoldDB" id="A0A072U6X2"/>
<reference evidence="2 4" key="2">
    <citation type="journal article" date="2014" name="BMC Genomics">
        <title>An improved genome release (version Mt4.0) for the model legume Medicago truncatula.</title>
        <authorList>
            <person name="Tang H."/>
            <person name="Krishnakumar V."/>
            <person name="Bidwell S."/>
            <person name="Rosen B."/>
            <person name="Chan A."/>
            <person name="Zhou S."/>
            <person name="Gentzbittel L."/>
            <person name="Childs K.L."/>
            <person name="Yandell M."/>
            <person name="Gundlach H."/>
            <person name="Mayer K.F."/>
            <person name="Schwartz D.C."/>
            <person name="Town C.D."/>
        </authorList>
    </citation>
    <scope>GENOME REANNOTATION</scope>
    <source>
        <strain evidence="2">A17</strain>
        <strain evidence="3 4">cv. Jemalong A17</strain>
    </source>
</reference>
<feature type="transmembrane region" description="Helical" evidence="1">
    <location>
        <begin position="191"/>
        <end position="213"/>
    </location>
</feature>
<keyword evidence="4" id="KW-1185">Reference proteome</keyword>
<keyword evidence="1 2" id="KW-0812">Transmembrane</keyword>
<protein>
    <submittedName>
        <fullName evidence="2">Transmembrane protein, putative</fullName>
    </submittedName>
</protein>